<dbReference type="CDD" id="cd03789">
    <property type="entry name" value="GT9_LPS_heptosyltransferase"/>
    <property type="match status" value="1"/>
</dbReference>
<dbReference type="Proteomes" id="UP000679725">
    <property type="component" value="Unassembled WGS sequence"/>
</dbReference>
<name>A0ABM8UJJ4_9BACT</name>
<dbReference type="EMBL" id="CAJRAU010000001">
    <property type="protein sequence ID" value="CAG5067686.1"/>
    <property type="molecule type" value="Genomic_DNA"/>
</dbReference>
<evidence type="ECO:0000313" key="3">
    <source>
        <dbReference type="EMBL" id="CAG5067686.1"/>
    </source>
</evidence>
<dbReference type="InterPro" id="IPR051199">
    <property type="entry name" value="LPS_LOS_Heptosyltrfase"/>
</dbReference>
<evidence type="ECO:0000313" key="4">
    <source>
        <dbReference type="Proteomes" id="UP000679725"/>
    </source>
</evidence>
<organism evidence="3 4">
    <name type="scientific">Dyadobacter linearis</name>
    <dbReference type="NCBI Taxonomy" id="2823330"/>
    <lineage>
        <taxon>Bacteria</taxon>
        <taxon>Pseudomonadati</taxon>
        <taxon>Bacteroidota</taxon>
        <taxon>Cytophagia</taxon>
        <taxon>Cytophagales</taxon>
        <taxon>Spirosomataceae</taxon>
        <taxon>Dyadobacter</taxon>
    </lineage>
</organism>
<comment type="caution">
    <text evidence="3">The sequence shown here is derived from an EMBL/GenBank/DDBJ whole genome shotgun (WGS) entry which is preliminary data.</text>
</comment>
<keyword evidence="4" id="KW-1185">Reference proteome</keyword>
<gene>
    <name evidence="3" type="ORF">DYBT9623_00407</name>
</gene>
<dbReference type="Gene3D" id="3.40.50.2000">
    <property type="entry name" value="Glycogen Phosphorylase B"/>
    <property type="match status" value="2"/>
</dbReference>
<proteinExistence type="predicted"/>
<evidence type="ECO:0000256" key="1">
    <source>
        <dbReference type="ARBA" id="ARBA00022676"/>
    </source>
</evidence>
<protein>
    <recommendedName>
        <fullName evidence="5">Heptosyltransferase-3</fullName>
    </recommendedName>
</protein>
<reference evidence="3 4" key="1">
    <citation type="submission" date="2021-04" db="EMBL/GenBank/DDBJ databases">
        <authorList>
            <person name="Rodrigo-Torres L."/>
            <person name="Arahal R. D."/>
            <person name="Lucena T."/>
        </authorList>
    </citation>
    <scope>NUCLEOTIDE SEQUENCE [LARGE SCALE GENOMIC DNA]</scope>
    <source>
        <strain evidence="3 4">CECT 9623</strain>
    </source>
</reference>
<dbReference type="Pfam" id="PF01075">
    <property type="entry name" value="Glyco_transf_9"/>
    <property type="match status" value="1"/>
</dbReference>
<dbReference type="InterPro" id="IPR002201">
    <property type="entry name" value="Glyco_trans_9"/>
</dbReference>
<dbReference type="PANTHER" id="PTHR30160:SF1">
    <property type="entry name" value="LIPOPOLYSACCHARIDE 1,2-N-ACETYLGLUCOSAMINETRANSFERASE-RELATED"/>
    <property type="match status" value="1"/>
</dbReference>
<sequence length="355" mass="41196">MTLERFIQLWTHRYHKYSHIFEARLLGFRARSHFRAVKQKLKPSQKLIAVVRTEHFGDIIAAEPIARYIRSLHPDGYIVWFVKPAFHELVDYNPEINEVFREFCVTQRQTLMDGNVFDQVIELQFSNNNHCPKCQVFVDNPVAVRRDITIFNYFDYGNLLEVFAQTGDLIPPKSPFPADDQPRLYLQESHRTKVDSLHLPDRFIVLHCQSNYKPKDWPSDRWEMLIDWLAATYDYQIVEVGMKSSLNVSTNSYRNLCGQLSILETGEVIRRAKFFIGLDSGPSHLANATGTFGMILMGALNNFLNYNPYSGQYGRQENVVLVRQAGQPCCDLTFEFVKEKVKEVLDKESEISQLS</sequence>
<keyword evidence="2" id="KW-0808">Transferase</keyword>
<evidence type="ECO:0008006" key="5">
    <source>
        <dbReference type="Google" id="ProtNLM"/>
    </source>
</evidence>
<dbReference type="SUPFAM" id="SSF53756">
    <property type="entry name" value="UDP-Glycosyltransferase/glycogen phosphorylase"/>
    <property type="match status" value="1"/>
</dbReference>
<evidence type="ECO:0000256" key="2">
    <source>
        <dbReference type="ARBA" id="ARBA00022679"/>
    </source>
</evidence>
<dbReference type="PANTHER" id="PTHR30160">
    <property type="entry name" value="TETRAACYLDISACCHARIDE 4'-KINASE-RELATED"/>
    <property type="match status" value="1"/>
</dbReference>
<dbReference type="RefSeq" id="WP_215231839.1">
    <property type="nucleotide sequence ID" value="NZ_CAJRAU010000001.1"/>
</dbReference>
<accession>A0ABM8UJJ4</accession>
<keyword evidence="1" id="KW-0328">Glycosyltransferase</keyword>